<dbReference type="CDD" id="cd03349">
    <property type="entry name" value="LbH_XAT"/>
    <property type="match status" value="1"/>
</dbReference>
<gene>
    <name evidence="3" type="ORF">SAMN02746098_04927</name>
</gene>
<dbReference type="PANTHER" id="PTHR43300">
    <property type="entry name" value="ACETYLTRANSFERASE"/>
    <property type="match status" value="1"/>
</dbReference>
<dbReference type="Proteomes" id="UP000183954">
    <property type="component" value="Unassembled WGS sequence"/>
</dbReference>
<sequence length="208" mass="23773">MTKKLGTEPLINENCQVSNAELGKYAEIGIYNVLENVKLDDFSYTGRFCTLQNVDVGKFSNIADMVRIGPVFHPLERPSLHHFTYRRMKYDLAESDDESFFQWRMEQKIKIGHDTWIGHGVIIMPGVTIGNGAVVGSGAVVTKDVAPYRVVAGVPAKPIKQRFTEDCVRKLEEIKWWDWSYEIIKERLDDFCLPIDEFTDKYFNAGGD</sequence>
<dbReference type="AlphaFoldDB" id="A0A1M6FFG1"/>
<keyword evidence="2" id="KW-0677">Repeat</keyword>
<accession>A0A1M6FFG1</accession>
<dbReference type="Gene3D" id="2.160.10.10">
    <property type="entry name" value="Hexapeptide repeat proteins"/>
    <property type="match status" value="1"/>
</dbReference>
<evidence type="ECO:0008006" key="5">
    <source>
        <dbReference type="Google" id="ProtNLM"/>
    </source>
</evidence>
<organism evidence="3 4">
    <name type="scientific">Desulfosporosinus lacus DSM 15449</name>
    <dbReference type="NCBI Taxonomy" id="1121420"/>
    <lineage>
        <taxon>Bacteria</taxon>
        <taxon>Bacillati</taxon>
        <taxon>Bacillota</taxon>
        <taxon>Clostridia</taxon>
        <taxon>Eubacteriales</taxon>
        <taxon>Desulfitobacteriaceae</taxon>
        <taxon>Desulfosporosinus</taxon>
    </lineage>
</organism>
<dbReference type="STRING" id="1121420.SAMN02746098_04927"/>
<dbReference type="GO" id="GO:0016740">
    <property type="term" value="F:transferase activity"/>
    <property type="evidence" value="ECO:0007669"/>
    <property type="project" value="UniProtKB-KW"/>
</dbReference>
<proteinExistence type="predicted"/>
<dbReference type="PROSITE" id="PS00101">
    <property type="entry name" value="HEXAPEP_TRANSFERASES"/>
    <property type="match status" value="1"/>
</dbReference>
<reference evidence="4" key="1">
    <citation type="submission" date="2016-11" db="EMBL/GenBank/DDBJ databases">
        <authorList>
            <person name="Varghese N."/>
            <person name="Submissions S."/>
        </authorList>
    </citation>
    <scope>NUCLEOTIDE SEQUENCE [LARGE SCALE GENOMIC DNA]</scope>
    <source>
        <strain evidence="4">DSM 15449</strain>
    </source>
</reference>
<keyword evidence="1" id="KW-0808">Transferase</keyword>
<dbReference type="Pfam" id="PF00132">
    <property type="entry name" value="Hexapep"/>
    <property type="match status" value="1"/>
</dbReference>
<dbReference type="InterPro" id="IPR017694">
    <property type="entry name" value="Phosphonate_tfrase_rpt"/>
</dbReference>
<dbReference type="PANTHER" id="PTHR43300:SF11">
    <property type="entry name" value="ACETYLTRANSFERASE RV3034C-RELATED"/>
    <property type="match status" value="1"/>
</dbReference>
<name>A0A1M6FFG1_9FIRM</name>
<keyword evidence="4" id="KW-1185">Reference proteome</keyword>
<dbReference type="InterPro" id="IPR018357">
    <property type="entry name" value="Hexapep_transf_CS"/>
</dbReference>
<evidence type="ECO:0000256" key="2">
    <source>
        <dbReference type="ARBA" id="ARBA00022737"/>
    </source>
</evidence>
<evidence type="ECO:0000313" key="4">
    <source>
        <dbReference type="Proteomes" id="UP000183954"/>
    </source>
</evidence>
<dbReference type="InterPro" id="IPR011004">
    <property type="entry name" value="Trimer_LpxA-like_sf"/>
</dbReference>
<protein>
    <recommendedName>
        <fullName evidence="5">Phosphonate metabolim protein, transferase hexapeptide repeat family</fullName>
    </recommendedName>
</protein>
<evidence type="ECO:0000256" key="1">
    <source>
        <dbReference type="ARBA" id="ARBA00022679"/>
    </source>
</evidence>
<evidence type="ECO:0000313" key="3">
    <source>
        <dbReference type="EMBL" id="SHI96405.1"/>
    </source>
</evidence>
<dbReference type="InterPro" id="IPR050179">
    <property type="entry name" value="Trans_hexapeptide_repeat"/>
</dbReference>
<dbReference type="NCBIfam" id="TIGR03308">
    <property type="entry name" value="phn_thr-fam"/>
    <property type="match status" value="1"/>
</dbReference>
<dbReference type="SUPFAM" id="SSF51161">
    <property type="entry name" value="Trimeric LpxA-like enzymes"/>
    <property type="match status" value="1"/>
</dbReference>
<dbReference type="InterPro" id="IPR001451">
    <property type="entry name" value="Hexapep"/>
</dbReference>
<dbReference type="OrthoDB" id="9801697at2"/>
<dbReference type="EMBL" id="FQXJ01000031">
    <property type="protein sequence ID" value="SHI96405.1"/>
    <property type="molecule type" value="Genomic_DNA"/>
</dbReference>
<dbReference type="RefSeq" id="WP_073033015.1">
    <property type="nucleotide sequence ID" value="NZ_FQXJ01000031.1"/>
</dbReference>